<evidence type="ECO:0000256" key="2">
    <source>
        <dbReference type="SAM" id="MobiDB-lite"/>
    </source>
</evidence>
<dbReference type="PANTHER" id="PTHR31402:SF2">
    <property type="entry name" value="UPF0711 PROTEIN C18ORF21"/>
    <property type="match status" value="1"/>
</dbReference>
<dbReference type="AlphaFoldDB" id="A0A1D1V879"/>
<evidence type="ECO:0000313" key="4">
    <source>
        <dbReference type="Proteomes" id="UP000186922"/>
    </source>
</evidence>
<gene>
    <name evidence="3" type="primary">RvY_06442-1</name>
    <name evidence="3" type="synonym">RvY_06442.1</name>
    <name evidence="3" type="ORF">RvY_06442</name>
</gene>
<dbReference type="InterPro" id="IPR029779">
    <property type="entry name" value="Rmp24-like"/>
</dbReference>
<feature type="compositionally biased region" description="Polar residues" evidence="2">
    <location>
        <begin position="204"/>
        <end position="213"/>
    </location>
</feature>
<dbReference type="EMBL" id="BDGG01000003">
    <property type="protein sequence ID" value="GAU94718.1"/>
    <property type="molecule type" value="Genomic_DNA"/>
</dbReference>
<sequence length="227" mass="25210">MESESATSPDFLLSASIFHQQASSLFSQRSPLSAYFTSLWLQELPEDKRGSLKTLSTNICPYCGTQRNPDNVKVSVQSRKRCTRNVSKILSKQARRFGESKEVAVFQQSRNQICFRCEVCRKTFTQPSIPRSTQKKLKEAAETAVATSILRTKEVSTAIPAKPSEKLPVTPTSIPSSARKRKVKDKNAGLLIPASISSFKKALNSPSLNSRAPPSQPMKSLLDRFLM</sequence>
<name>A0A1D1V879_RAMVA</name>
<evidence type="ECO:0000313" key="3">
    <source>
        <dbReference type="EMBL" id="GAU94718.1"/>
    </source>
</evidence>
<proteinExistence type="inferred from homology"/>
<feature type="region of interest" description="Disordered" evidence="2">
    <location>
        <begin position="161"/>
        <end position="186"/>
    </location>
</feature>
<accession>A0A1D1V879</accession>
<organism evidence="3 4">
    <name type="scientific">Ramazzottius varieornatus</name>
    <name type="common">Water bear</name>
    <name type="synonym">Tardigrade</name>
    <dbReference type="NCBI Taxonomy" id="947166"/>
    <lineage>
        <taxon>Eukaryota</taxon>
        <taxon>Metazoa</taxon>
        <taxon>Ecdysozoa</taxon>
        <taxon>Tardigrada</taxon>
        <taxon>Eutardigrada</taxon>
        <taxon>Parachela</taxon>
        <taxon>Hypsibioidea</taxon>
        <taxon>Ramazzottiidae</taxon>
        <taxon>Ramazzottius</taxon>
    </lineage>
</organism>
<protein>
    <submittedName>
        <fullName evidence="3">Uncharacterized protein</fullName>
    </submittedName>
</protein>
<dbReference type="Proteomes" id="UP000186922">
    <property type="component" value="Unassembled WGS sequence"/>
</dbReference>
<keyword evidence="4" id="KW-1185">Reference proteome</keyword>
<dbReference type="Pfam" id="PF15719">
    <property type="entry name" value="Rmp24-like"/>
    <property type="match status" value="1"/>
</dbReference>
<comment type="similarity">
    <text evidence="1">Belongs to the UPF0711 family.</text>
</comment>
<dbReference type="PANTHER" id="PTHR31402">
    <property type="entry name" value="UPF0711 PROTEIN C18ORF21"/>
    <property type="match status" value="1"/>
</dbReference>
<feature type="region of interest" description="Disordered" evidence="2">
    <location>
        <begin position="203"/>
        <end position="227"/>
    </location>
</feature>
<comment type="caution">
    <text evidence="3">The sequence shown here is derived from an EMBL/GenBank/DDBJ whole genome shotgun (WGS) entry which is preliminary data.</text>
</comment>
<reference evidence="3 4" key="1">
    <citation type="journal article" date="2016" name="Nat. Commun.">
        <title>Extremotolerant tardigrade genome and improved radiotolerance of human cultured cells by tardigrade-unique protein.</title>
        <authorList>
            <person name="Hashimoto T."/>
            <person name="Horikawa D.D."/>
            <person name="Saito Y."/>
            <person name="Kuwahara H."/>
            <person name="Kozuka-Hata H."/>
            <person name="Shin-I T."/>
            <person name="Minakuchi Y."/>
            <person name="Ohishi K."/>
            <person name="Motoyama A."/>
            <person name="Aizu T."/>
            <person name="Enomoto A."/>
            <person name="Kondo K."/>
            <person name="Tanaka S."/>
            <person name="Hara Y."/>
            <person name="Koshikawa S."/>
            <person name="Sagara H."/>
            <person name="Miura T."/>
            <person name="Yokobori S."/>
            <person name="Miyagawa K."/>
            <person name="Suzuki Y."/>
            <person name="Kubo T."/>
            <person name="Oyama M."/>
            <person name="Kohara Y."/>
            <person name="Fujiyama A."/>
            <person name="Arakawa K."/>
            <person name="Katayama T."/>
            <person name="Toyoda A."/>
            <person name="Kunieda T."/>
        </authorList>
    </citation>
    <scope>NUCLEOTIDE SEQUENCE [LARGE SCALE GENOMIC DNA]</scope>
    <source>
        <strain evidence="3 4">YOKOZUNA-1</strain>
    </source>
</reference>
<evidence type="ECO:0000256" key="1">
    <source>
        <dbReference type="ARBA" id="ARBA00006160"/>
    </source>
</evidence>